<evidence type="ECO:0000313" key="1">
    <source>
        <dbReference type="EMBL" id="MBB5254861.1"/>
    </source>
</evidence>
<dbReference type="EMBL" id="JACHFY010000027">
    <property type="protein sequence ID" value="MBB5254861.1"/>
    <property type="molecule type" value="Genomic_DNA"/>
</dbReference>
<comment type="caution">
    <text evidence="1">The sequence shown here is derived from an EMBL/GenBank/DDBJ whole genome shotgun (WGS) entry which is preliminary data.</text>
</comment>
<reference evidence="1 2" key="1">
    <citation type="submission" date="2020-08" db="EMBL/GenBank/DDBJ databases">
        <title>Genomic Encyclopedia of Type Strains, Phase IV (KMG-IV): sequencing the most valuable type-strain genomes for metagenomic binning, comparative biology and taxonomic classification.</title>
        <authorList>
            <person name="Goeker M."/>
        </authorList>
    </citation>
    <scope>NUCLEOTIDE SEQUENCE [LARGE SCALE GENOMIC DNA]</scope>
    <source>
        <strain evidence="1 2">DSM 12421</strain>
    </source>
</reference>
<proteinExistence type="predicted"/>
<evidence type="ECO:0000313" key="2">
    <source>
        <dbReference type="Proteomes" id="UP000582213"/>
    </source>
</evidence>
<dbReference type="Proteomes" id="UP000582213">
    <property type="component" value="Unassembled WGS sequence"/>
</dbReference>
<sequence length="44" mass="5161">MPFVNSINPLPNYWDGTYPMFEQPHSSPLPSSPYSPPWFQYFVP</sequence>
<dbReference type="GeneID" id="77101399"/>
<dbReference type="RefSeq" id="WP_260311224.1">
    <property type="nucleotide sequence ID" value="NZ_CP045484.1"/>
</dbReference>
<gene>
    <name evidence="1" type="ORF">HNQ62_002635</name>
</gene>
<name>A0A7J9RVL5_SULOH</name>
<protein>
    <submittedName>
        <fullName evidence="1">Uncharacterized protein</fullName>
    </submittedName>
</protein>
<accession>A0A7J9RVL5</accession>
<dbReference type="AlphaFoldDB" id="A0A7J9RVL5"/>
<organism evidence="1 2">
    <name type="scientific">Sulfurisphaera ohwakuensis</name>
    <dbReference type="NCBI Taxonomy" id="69656"/>
    <lineage>
        <taxon>Archaea</taxon>
        <taxon>Thermoproteota</taxon>
        <taxon>Thermoprotei</taxon>
        <taxon>Sulfolobales</taxon>
        <taxon>Sulfolobaceae</taxon>
        <taxon>Sulfurisphaera</taxon>
    </lineage>
</organism>